<feature type="compositionally biased region" description="Low complexity" evidence="1">
    <location>
        <begin position="65"/>
        <end position="82"/>
    </location>
</feature>
<feature type="compositionally biased region" description="Basic and acidic residues" evidence="1">
    <location>
        <begin position="452"/>
        <end position="472"/>
    </location>
</feature>
<feature type="compositionally biased region" description="Polar residues" evidence="1">
    <location>
        <begin position="250"/>
        <end position="262"/>
    </location>
</feature>
<protein>
    <submittedName>
        <fullName evidence="2">Uncharacterized protein</fullName>
    </submittedName>
</protein>
<name>A0A1B8GQJ3_9PEZI</name>
<gene>
    <name evidence="2" type="ORF">VE01_03789</name>
</gene>
<feature type="region of interest" description="Disordered" evidence="1">
    <location>
        <begin position="1"/>
        <end position="142"/>
    </location>
</feature>
<sequence length="472" mass="51837">MLLTLQPPSNHAFKPFHDYSPPTPPSTSRFSPALITSGPAYPPPPRITTPPSMSTPHRGLPPPAALALPPSQSSQASQSQPAQQPPAPSQPMTQQQPLGQLPSPPQQWHGAEESMRTWLQAKSEEDKRRQEEERTAQESLRLEQRRIEHDILRTSLSGGIPPHLIPLVFAGMGGGSLPSAGLEWAQRYVAQEQPQLQQLPPPPQQQLTNPLATAQPASPMLRREDRQISHPYGHSHPAPAPVPSTPVASLTQQTPFAQSQGQGYPASPPRSRTQLPGPSALARTPQSVGLPRLNTGDVQILQSVPQSQSQSQTQPSEPSPQQSPGIYFHHWQPPTSQAPPPPSTQPPTPSEAPRPSSPPKKRKAQGPPPATHPHHSPPYSQGPARRRAHSHRSGSMDQARRGRFQDSESAPRSPEGYGYAEAAQSGRRNTLHSEGRHPLPMPQQQQQQQRGAEWRYEERTPEQEIRRREGRE</sequence>
<dbReference type="EMBL" id="KV460218">
    <property type="protein sequence ID" value="OBT98097.1"/>
    <property type="molecule type" value="Genomic_DNA"/>
</dbReference>
<reference evidence="3" key="2">
    <citation type="journal article" date="2018" name="Nat. Commun.">
        <title>Extreme sensitivity to ultraviolet light in the fungal pathogen causing white-nose syndrome of bats.</title>
        <authorList>
            <person name="Palmer J.M."/>
            <person name="Drees K.P."/>
            <person name="Foster J.T."/>
            <person name="Lindner D.L."/>
        </authorList>
    </citation>
    <scope>NUCLEOTIDE SEQUENCE [LARGE SCALE GENOMIC DNA]</scope>
    <source>
        <strain evidence="3">UAMH 10579</strain>
    </source>
</reference>
<dbReference type="STRING" id="342668.A0A1B8GQJ3"/>
<dbReference type="AlphaFoldDB" id="A0A1B8GQJ3"/>
<reference evidence="2 3" key="1">
    <citation type="submission" date="2016-03" db="EMBL/GenBank/DDBJ databases">
        <title>Comparative genomics of Pseudogymnoascus destructans, the fungus causing white-nose syndrome of bats.</title>
        <authorList>
            <person name="Palmer J.M."/>
            <person name="Drees K.P."/>
            <person name="Foster J.T."/>
            <person name="Lindner D.L."/>
        </authorList>
    </citation>
    <scope>NUCLEOTIDE SEQUENCE [LARGE SCALE GENOMIC DNA]</scope>
    <source>
        <strain evidence="2 3">UAMH 10579</strain>
    </source>
</reference>
<accession>A0A1B8GQJ3</accession>
<dbReference type="Proteomes" id="UP000091956">
    <property type="component" value="Unassembled WGS sequence"/>
</dbReference>
<dbReference type="RefSeq" id="XP_018131830.1">
    <property type="nucleotide sequence ID" value="XM_018273271.2"/>
</dbReference>
<feature type="region of interest" description="Disordered" evidence="1">
    <location>
        <begin position="193"/>
        <end position="472"/>
    </location>
</feature>
<dbReference type="GeneID" id="28837175"/>
<feature type="compositionally biased region" description="Low complexity" evidence="1">
    <location>
        <begin position="302"/>
        <end position="324"/>
    </location>
</feature>
<proteinExistence type="predicted"/>
<evidence type="ECO:0000313" key="2">
    <source>
        <dbReference type="EMBL" id="OBT98097.1"/>
    </source>
</evidence>
<organism evidence="2 3">
    <name type="scientific">Pseudogymnoascus verrucosus</name>
    <dbReference type="NCBI Taxonomy" id="342668"/>
    <lineage>
        <taxon>Eukaryota</taxon>
        <taxon>Fungi</taxon>
        <taxon>Dikarya</taxon>
        <taxon>Ascomycota</taxon>
        <taxon>Pezizomycotina</taxon>
        <taxon>Leotiomycetes</taxon>
        <taxon>Thelebolales</taxon>
        <taxon>Thelebolaceae</taxon>
        <taxon>Pseudogymnoascus</taxon>
    </lineage>
</organism>
<evidence type="ECO:0000256" key="1">
    <source>
        <dbReference type="SAM" id="MobiDB-lite"/>
    </source>
</evidence>
<evidence type="ECO:0000313" key="3">
    <source>
        <dbReference type="Proteomes" id="UP000091956"/>
    </source>
</evidence>
<dbReference type="OrthoDB" id="20105at2759"/>
<feature type="compositionally biased region" description="Basic and acidic residues" evidence="1">
    <location>
        <begin position="122"/>
        <end position="142"/>
    </location>
</feature>
<keyword evidence="3" id="KW-1185">Reference proteome</keyword>
<feature type="compositionally biased region" description="Low complexity" evidence="1">
    <location>
        <begin position="90"/>
        <end position="101"/>
    </location>
</feature>
<feature type="compositionally biased region" description="Pro residues" evidence="1">
    <location>
        <begin position="336"/>
        <end position="358"/>
    </location>
</feature>